<sequence>MKEYIPKLEKWEKSNRIAKMIIRCSLSVNMMRGFLSDGKNNEGLSAKALHNSIKAHFRNVFLFDKLINSCYDGISGLGNHIKNLFDMAYELKALGLDVSNEFMVLPTISERGAKSKETLME</sequence>
<dbReference type="OrthoDB" id="780386at2759"/>
<organism evidence="1 2">
    <name type="scientific">Miscanthus lutarioriparius</name>
    <dbReference type="NCBI Taxonomy" id="422564"/>
    <lineage>
        <taxon>Eukaryota</taxon>
        <taxon>Viridiplantae</taxon>
        <taxon>Streptophyta</taxon>
        <taxon>Embryophyta</taxon>
        <taxon>Tracheophyta</taxon>
        <taxon>Spermatophyta</taxon>
        <taxon>Magnoliopsida</taxon>
        <taxon>Liliopsida</taxon>
        <taxon>Poales</taxon>
        <taxon>Poaceae</taxon>
        <taxon>PACMAD clade</taxon>
        <taxon>Panicoideae</taxon>
        <taxon>Andropogonodae</taxon>
        <taxon>Andropogoneae</taxon>
        <taxon>Saccharinae</taxon>
        <taxon>Miscanthus</taxon>
    </lineage>
</organism>
<reference evidence="1" key="1">
    <citation type="submission" date="2020-10" db="EMBL/GenBank/DDBJ databases">
        <authorList>
            <person name="Han B."/>
            <person name="Lu T."/>
            <person name="Zhao Q."/>
            <person name="Huang X."/>
            <person name="Zhao Y."/>
        </authorList>
    </citation>
    <scope>NUCLEOTIDE SEQUENCE</scope>
</reference>
<name>A0A811MTZ0_9POAL</name>
<accession>A0A811MTZ0</accession>
<dbReference type="EMBL" id="CAJGYO010000002">
    <property type="protein sequence ID" value="CAD6212594.1"/>
    <property type="molecule type" value="Genomic_DNA"/>
</dbReference>
<keyword evidence="2" id="KW-1185">Reference proteome</keyword>
<protein>
    <submittedName>
        <fullName evidence="1">Uncharacterized protein</fullName>
    </submittedName>
</protein>
<comment type="caution">
    <text evidence="1">The sequence shown here is derived from an EMBL/GenBank/DDBJ whole genome shotgun (WGS) entry which is preliminary data.</text>
</comment>
<dbReference type="Proteomes" id="UP000604825">
    <property type="component" value="Unassembled WGS sequence"/>
</dbReference>
<gene>
    <name evidence="1" type="ORF">NCGR_LOCUS8370</name>
</gene>
<evidence type="ECO:0000313" key="1">
    <source>
        <dbReference type="EMBL" id="CAD6212594.1"/>
    </source>
</evidence>
<evidence type="ECO:0000313" key="2">
    <source>
        <dbReference type="Proteomes" id="UP000604825"/>
    </source>
</evidence>
<proteinExistence type="predicted"/>
<dbReference type="AlphaFoldDB" id="A0A811MTZ0"/>